<evidence type="ECO:0000313" key="2">
    <source>
        <dbReference type="Proteomes" id="UP000235731"/>
    </source>
</evidence>
<organism evidence="1 2">
    <name type="scientific">Caldimicrobium thiodismutans</name>
    <dbReference type="NCBI Taxonomy" id="1653476"/>
    <lineage>
        <taxon>Bacteria</taxon>
        <taxon>Pseudomonadati</taxon>
        <taxon>Thermodesulfobacteriota</taxon>
        <taxon>Thermodesulfobacteria</taxon>
        <taxon>Thermodesulfobacteriales</taxon>
        <taxon>Thermodesulfobacteriaceae</taxon>
        <taxon>Caldimicrobium</taxon>
    </lineage>
</organism>
<dbReference type="Proteomes" id="UP000235731">
    <property type="component" value="Unassembled WGS sequence"/>
</dbReference>
<dbReference type="EMBL" id="PNIE01000071">
    <property type="protein sequence ID" value="PMP62003.1"/>
    <property type="molecule type" value="Genomic_DNA"/>
</dbReference>
<dbReference type="Pfam" id="PF07277">
    <property type="entry name" value="SapC"/>
    <property type="match status" value="1"/>
</dbReference>
<comment type="caution">
    <text evidence="1">The sequence shown here is derived from an EMBL/GenBank/DDBJ whole genome shotgun (WGS) entry which is preliminary data.</text>
</comment>
<gene>
    <name evidence="1" type="ORF">C0197_05150</name>
</gene>
<sequence>MISPFKAFRDPIILEETEHKDLKITKPEDYTFMKEVEIVPLTFSELLSVSMYYPVMFGGFEGEIFPFAVLGINGKNVYLKEDGFFKVEVIPKAVLNYPFGLVRKKEGEREEWLVIVDRACESERGFRLFEEDGTETEYLKTIKSGLTELALDFQKVYQFTQEIFHLDLLRAIDFEVSCKYGKAYFKRVLIANIEALSKIQPEKLYFLNTSGYLPIIYSIYFSVRNFKLFDLI</sequence>
<reference evidence="1 2" key="1">
    <citation type="submission" date="2018-01" db="EMBL/GenBank/DDBJ databases">
        <title>Metagenomic assembled genomes from two thermal pools in the Uzon Caldera, Kamchatka, Russia.</title>
        <authorList>
            <person name="Wilkins L."/>
            <person name="Ettinger C."/>
        </authorList>
    </citation>
    <scope>NUCLEOTIDE SEQUENCE [LARGE SCALE GENOMIC DNA]</scope>
    <source>
        <strain evidence="1">ZAV-15</strain>
    </source>
</reference>
<evidence type="ECO:0000313" key="1">
    <source>
        <dbReference type="EMBL" id="PMP62003.1"/>
    </source>
</evidence>
<dbReference type="InterPro" id="IPR010836">
    <property type="entry name" value="SapC"/>
</dbReference>
<dbReference type="AlphaFoldDB" id="A0A2N7PIT8"/>
<evidence type="ECO:0008006" key="3">
    <source>
        <dbReference type="Google" id="ProtNLM"/>
    </source>
</evidence>
<proteinExistence type="predicted"/>
<name>A0A2N7PIT8_9BACT</name>
<protein>
    <recommendedName>
        <fullName evidence="3">Peptidase</fullName>
    </recommendedName>
</protein>
<accession>A0A2N7PIT8</accession>